<feature type="transmembrane region" description="Helical" evidence="5">
    <location>
        <begin position="89"/>
        <end position="106"/>
    </location>
</feature>
<evidence type="ECO:0000256" key="2">
    <source>
        <dbReference type="ARBA" id="ARBA00022692"/>
    </source>
</evidence>
<protein>
    <recommendedName>
        <fullName evidence="6">G-protein coupled receptors family 3 profile domain-containing protein</fullName>
    </recommendedName>
</protein>
<keyword evidence="4 5" id="KW-0472">Membrane</keyword>
<dbReference type="InterPro" id="IPR017978">
    <property type="entry name" value="GPCR_3_C"/>
</dbReference>
<evidence type="ECO:0000313" key="7">
    <source>
        <dbReference type="EMBL" id="ORY70826.1"/>
    </source>
</evidence>
<evidence type="ECO:0000259" key="6">
    <source>
        <dbReference type="Pfam" id="PF00003"/>
    </source>
</evidence>
<sequence>MAGLTLCREDLVFKSASYSLLNIILLGLLLNCLYLLVLTYDENKVKMCILEYLLHHLSFTLVFGPIVLKTYRIYRIFGYIRIHEKHMNVPIYTYIVIMGLIYFLGLEKEINVFMLNIFKSLGAIIEIVITVYYIFITKFYTMYINHINEKGNKSRSSVIII</sequence>
<dbReference type="GO" id="GO:0016020">
    <property type="term" value="C:membrane"/>
    <property type="evidence" value="ECO:0007669"/>
    <property type="project" value="UniProtKB-SubCell"/>
</dbReference>
<keyword evidence="3 5" id="KW-1133">Transmembrane helix</keyword>
<evidence type="ECO:0000256" key="3">
    <source>
        <dbReference type="ARBA" id="ARBA00022989"/>
    </source>
</evidence>
<proteinExistence type="predicted"/>
<keyword evidence="2 5" id="KW-0812">Transmembrane</keyword>
<feature type="transmembrane region" description="Helical" evidence="5">
    <location>
        <begin position="112"/>
        <end position="135"/>
    </location>
</feature>
<dbReference type="EMBL" id="MCOG01000041">
    <property type="protein sequence ID" value="ORY70826.1"/>
    <property type="molecule type" value="Genomic_DNA"/>
</dbReference>
<evidence type="ECO:0000256" key="5">
    <source>
        <dbReference type="SAM" id="Phobius"/>
    </source>
</evidence>
<dbReference type="GO" id="GO:0004930">
    <property type="term" value="F:G protein-coupled receptor activity"/>
    <property type="evidence" value="ECO:0007669"/>
    <property type="project" value="InterPro"/>
</dbReference>
<dbReference type="Proteomes" id="UP000193920">
    <property type="component" value="Unassembled WGS sequence"/>
</dbReference>
<dbReference type="AlphaFoldDB" id="A0A1Y2EHT5"/>
<gene>
    <name evidence="7" type="ORF">LY90DRAFT_503929</name>
</gene>
<evidence type="ECO:0000256" key="4">
    <source>
        <dbReference type="ARBA" id="ARBA00023136"/>
    </source>
</evidence>
<comment type="caution">
    <text evidence="7">The sequence shown here is derived from an EMBL/GenBank/DDBJ whole genome shotgun (WGS) entry which is preliminary data.</text>
</comment>
<feature type="transmembrane region" description="Helical" evidence="5">
    <location>
        <begin position="52"/>
        <end position="68"/>
    </location>
</feature>
<feature type="domain" description="G-protein coupled receptors family 3 profile" evidence="6">
    <location>
        <begin position="6"/>
        <end position="95"/>
    </location>
</feature>
<dbReference type="Pfam" id="PF00003">
    <property type="entry name" value="7tm_3"/>
    <property type="match status" value="1"/>
</dbReference>
<name>A0A1Y2EHT5_9FUNG</name>
<reference evidence="7 8" key="1">
    <citation type="submission" date="2016-08" db="EMBL/GenBank/DDBJ databases">
        <title>A Parts List for Fungal Cellulosomes Revealed by Comparative Genomics.</title>
        <authorList>
            <consortium name="DOE Joint Genome Institute"/>
            <person name="Haitjema C.H."/>
            <person name="Gilmore S.P."/>
            <person name="Henske J.K."/>
            <person name="Solomon K.V."/>
            <person name="De Groot R."/>
            <person name="Kuo A."/>
            <person name="Mondo S.J."/>
            <person name="Salamov A.A."/>
            <person name="Labutti K."/>
            <person name="Zhao Z."/>
            <person name="Chiniquy J."/>
            <person name="Barry K."/>
            <person name="Brewer H.M."/>
            <person name="Purvine S.O."/>
            <person name="Wright A.T."/>
            <person name="Boxma B."/>
            <person name="Van Alen T."/>
            <person name="Hackstein J.H."/>
            <person name="Baker S.E."/>
            <person name="Grigoriev I.V."/>
            <person name="O'Malley M.A."/>
        </authorList>
    </citation>
    <scope>NUCLEOTIDE SEQUENCE [LARGE SCALE GENOMIC DNA]</scope>
    <source>
        <strain evidence="7 8">G1</strain>
    </source>
</reference>
<evidence type="ECO:0000256" key="1">
    <source>
        <dbReference type="ARBA" id="ARBA00004141"/>
    </source>
</evidence>
<comment type="subcellular location">
    <subcellularLocation>
        <location evidence="1">Membrane</location>
        <topology evidence="1">Multi-pass membrane protein</topology>
    </subcellularLocation>
</comment>
<feature type="transmembrane region" description="Helical" evidence="5">
    <location>
        <begin position="20"/>
        <end position="40"/>
    </location>
</feature>
<evidence type="ECO:0000313" key="8">
    <source>
        <dbReference type="Proteomes" id="UP000193920"/>
    </source>
</evidence>
<organism evidence="7 8">
    <name type="scientific">Neocallimastix californiae</name>
    <dbReference type="NCBI Taxonomy" id="1754190"/>
    <lineage>
        <taxon>Eukaryota</taxon>
        <taxon>Fungi</taxon>
        <taxon>Fungi incertae sedis</taxon>
        <taxon>Chytridiomycota</taxon>
        <taxon>Chytridiomycota incertae sedis</taxon>
        <taxon>Neocallimastigomycetes</taxon>
        <taxon>Neocallimastigales</taxon>
        <taxon>Neocallimastigaceae</taxon>
        <taxon>Neocallimastix</taxon>
    </lineage>
</organism>
<keyword evidence="8" id="KW-1185">Reference proteome</keyword>
<accession>A0A1Y2EHT5</accession>